<evidence type="ECO:0000313" key="2">
    <source>
        <dbReference type="Proteomes" id="UP000789702"/>
    </source>
</evidence>
<gene>
    <name evidence="1" type="ORF">DHETER_LOCUS12672</name>
</gene>
<dbReference type="Proteomes" id="UP000789702">
    <property type="component" value="Unassembled WGS sequence"/>
</dbReference>
<feature type="non-terminal residue" evidence="1">
    <location>
        <position position="1"/>
    </location>
</feature>
<protein>
    <submittedName>
        <fullName evidence="1">4317_t:CDS:1</fullName>
    </submittedName>
</protein>
<comment type="caution">
    <text evidence="1">The sequence shown here is derived from an EMBL/GenBank/DDBJ whole genome shotgun (WGS) entry which is preliminary data.</text>
</comment>
<reference evidence="1" key="1">
    <citation type="submission" date="2021-06" db="EMBL/GenBank/DDBJ databases">
        <authorList>
            <person name="Kallberg Y."/>
            <person name="Tangrot J."/>
            <person name="Rosling A."/>
        </authorList>
    </citation>
    <scope>NUCLEOTIDE SEQUENCE</scope>
    <source>
        <strain evidence="1">IL203A</strain>
    </source>
</reference>
<sequence>CVLMLTSVIRLSSSFRYPEGSVIEGVIEGNISGGRLNLDK</sequence>
<keyword evidence="2" id="KW-1185">Reference proteome</keyword>
<dbReference type="EMBL" id="CAJVPU010031888">
    <property type="protein sequence ID" value="CAG8718141.1"/>
    <property type="molecule type" value="Genomic_DNA"/>
</dbReference>
<accession>A0ACA9PQR8</accession>
<organism evidence="1 2">
    <name type="scientific">Dentiscutata heterogama</name>
    <dbReference type="NCBI Taxonomy" id="1316150"/>
    <lineage>
        <taxon>Eukaryota</taxon>
        <taxon>Fungi</taxon>
        <taxon>Fungi incertae sedis</taxon>
        <taxon>Mucoromycota</taxon>
        <taxon>Glomeromycotina</taxon>
        <taxon>Glomeromycetes</taxon>
        <taxon>Diversisporales</taxon>
        <taxon>Gigasporaceae</taxon>
        <taxon>Dentiscutata</taxon>
    </lineage>
</organism>
<feature type="non-terminal residue" evidence="1">
    <location>
        <position position="40"/>
    </location>
</feature>
<proteinExistence type="predicted"/>
<name>A0ACA9PQR8_9GLOM</name>
<evidence type="ECO:0000313" key="1">
    <source>
        <dbReference type="EMBL" id="CAG8718141.1"/>
    </source>
</evidence>